<evidence type="ECO:0000256" key="4">
    <source>
        <dbReference type="ARBA" id="ARBA00022970"/>
    </source>
</evidence>
<feature type="compositionally biased region" description="Acidic residues" evidence="9">
    <location>
        <begin position="855"/>
        <end position="864"/>
    </location>
</feature>
<keyword evidence="3 10" id="KW-0812">Transmembrane</keyword>
<evidence type="ECO:0000256" key="5">
    <source>
        <dbReference type="ARBA" id="ARBA00022989"/>
    </source>
</evidence>
<feature type="region of interest" description="Disordered" evidence="9">
    <location>
        <begin position="931"/>
        <end position="955"/>
    </location>
</feature>
<dbReference type="PANTHER" id="PTHR22950:SF692">
    <property type="entry name" value="TRANSMEMBRANE AMINO ACID TRANSPORTER FAMILY PROTEIN"/>
    <property type="match status" value="1"/>
</dbReference>
<evidence type="ECO:0000256" key="10">
    <source>
        <dbReference type="SAM" id="Phobius"/>
    </source>
</evidence>
<protein>
    <recommendedName>
        <fullName evidence="11">Amino acid transporter transmembrane domain-containing protein</fullName>
    </recommendedName>
</protein>
<feature type="transmembrane region" description="Helical" evidence="10">
    <location>
        <begin position="457"/>
        <end position="477"/>
    </location>
</feature>
<comment type="subcellular location">
    <subcellularLocation>
        <location evidence="1">Membrane</location>
        <topology evidence="1">Multi-pass membrane protein</topology>
    </subcellularLocation>
</comment>
<keyword evidence="4" id="KW-0029">Amino-acid transport</keyword>
<feature type="compositionally biased region" description="Basic and acidic residues" evidence="9">
    <location>
        <begin position="896"/>
        <end position="907"/>
    </location>
</feature>
<proteinExistence type="inferred from homology"/>
<feature type="transmembrane region" description="Helical" evidence="10">
    <location>
        <begin position="371"/>
        <end position="394"/>
    </location>
</feature>
<feature type="region of interest" description="Disordered" evidence="9">
    <location>
        <begin position="853"/>
        <end position="907"/>
    </location>
</feature>
<feature type="compositionally biased region" description="Basic residues" evidence="9">
    <location>
        <begin position="633"/>
        <end position="643"/>
    </location>
</feature>
<evidence type="ECO:0000256" key="8">
    <source>
        <dbReference type="SAM" id="Coils"/>
    </source>
</evidence>
<gene>
    <name evidence="12" type="ORF">HYC85_006602</name>
</gene>
<sequence>MNKDEDFGPDRRIEFETDDEENQAERDCENNDDDDTDSDGIVPSPTPSNSNILETLWPQSFRQSMDLYTSLTSPSVSLITGTSLTRISASFLTSFHKKSQTSGPDSSANKPLISVSSLDSEEVPTSYLPEKLSATSHLSGFPSNELPPPQQQCSYAQSLLNAINVLCGIGLLSTPYALKEGGWWGLIILFILCIITCYTGILMKRCLESSPHLQTYPDIGQAAFGIPGRVCLAIILYIELYSTCVEYLIMMSDNLSALFPNAQMNFSGIHLDSYQLCTIISTLFILPTVWLRNLSLLSYVSVGGVLTAVLVSLCLLWVGVVDQVGFHPNGTPFEFAKLPVVIGLFGFCFGSHSVFPNIYSSMKEPSQFPSVLIASFLASGFLYAGVGICGFLMFGDSTKSQFTLNMPTNFVATKVAGWTTDPVMALIGSFLVMLVALIFPCACYLSICRDRLTKLQVNIFSLPAFAMISNNLFSLLLGSFSINDYLDNFYILFLQISVCIFIIIVGITCAIVGTYSAVTGIADQRSRSTEYKIVADLPDSNKGAGDDYFITSGNWEFAPDEDLHLYPLPRIVFVEAEQPSTSAPYLIPIFQHQRRRRTIFAAEMGCQKVVAKGLLASIPDSVDTQSALTQPKPKTKRIKKAQPKAKVTQIDTEDTLPISKLAKSDKSQSAAEKRPAEAHPSEFARSKRPRSFATTTSGSSKRDVPWASQITLEDKPVMASDSADDINVAVALSTVLLVPGDLDRNAEMSEYENYALMLQHSVQAEATIKAQTDAEEKAESVEAIKKVLEAEKKVAEEETAQAQKELQEALAMKDAELKAADEKGYNKGVADVTADYEKQVKQACNKGFTIGWIQSDDDSESEEEVLVRKPKDAAGTKSSSLNEQVLDLTQDEEGEEVPKDATAEKTSADVLFADKSLDETLQEIDAELAAEKAAEVSSQQSSELQTQPSVVVEES</sequence>
<evidence type="ECO:0000256" key="7">
    <source>
        <dbReference type="ARBA" id="ARBA00049662"/>
    </source>
</evidence>
<dbReference type="GO" id="GO:0005774">
    <property type="term" value="C:vacuolar membrane"/>
    <property type="evidence" value="ECO:0007669"/>
    <property type="project" value="TreeGrafter"/>
</dbReference>
<feature type="region of interest" description="Disordered" evidence="9">
    <location>
        <begin position="622"/>
        <end position="704"/>
    </location>
</feature>
<feature type="compositionally biased region" description="Basic and acidic residues" evidence="9">
    <location>
        <begin position="1"/>
        <end position="15"/>
    </location>
</feature>
<accession>A0A7J7HP26</accession>
<dbReference type="GO" id="GO:0015179">
    <property type="term" value="F:L-amino acid transmembrane transporter activity"/>
    <property type="evidence" value="ECO:0007669"/>
    <property type="project" value="TreeGrafter"/>
</dbReference>
<reference evidence="13" key="1">
    <citation type="journal article" date="2020" name="Nat. Commun.">
        <title>Genome assembly of wild tea tree DASZ reveals pedigree and selection history of tea varieties.</title>
        <authorList>
            <person name="Zhang W."/>
            <person name="Zhang Y."/>
            <person name="Qiu H."/>
            <person name="Guo Y."/>
            <person name="Wan H."/>
            <person name="Zhang X."/>
            <person name="Scossa F."/>
            <person name="Alseekh S."/>
            <person name="Zhang Q."/>
            <person name="Wang P."/>
            <person name="Xu L."/>
            <person name="Schmidt M.H."/>
            <person name="Jia X."/>
            <person name="Li D."/>
            <person name="Zhu A."/>
            <person name="Guo F."/>
            <person name="Chen W."/>
            <person name="Ni D."/>
            <person name="Usadel B."/>
            <person name="Fernie A.R."/>
            <person name="Wen W."/>
        </authorList>
    </citation>
    <scope>NUCLEOTIDE SEQUENCE [LARGE SCALE GENOMIC DNA]</scope>
    <source>
        <strain evidence="13">cv. G240</strain>
    </source>
</reference>
<keyword evidence="8" id="KW-0175">Coiled coil</keyword>
<keyword evidence="2" id="KW-0813">Transport</keyword>
<evidence type="ECO:0000313" key="12">
    <source>
        <dbReference type="EMBL" id="KAF5953746.1"/>
    </source>
</evidence>
<dbReference type="Pfam" id="PF01490">
    <property type="entry name" value="Aa_trans"/>
    <property type="match status" value="1"/>
</dbReference>
<feature type="transmembrane region" description="Helical" evidence="10">
    <location>
        <begin position="183"/>
        <end position="203"/>
    </location>
</feature>
<reference evidence="12 13" key="2">
    <citation type="submission" date="2020-07" db="EMBL/GenBank/DDBJ databases">
        <title>Genome assembly of wild tea tree DASZ reveals pedigree and selection history of tea varieties.</title>
        <authorList>
            <person name="Zhang W."/>
        </authorList>
    </citation>
    <scope>NUCLEOTIDE SEQUENCE [LARGE SCALE GENOMIC DNA]</scope>
    <source>
        <strain evidence="13">cv. G240</strain>
        <tissue evidence="12">Leaf</tissue>
    </source>
</reference>
<keyword evidence="13" id="KW-1185">Reference proteome</keyword>
<keyword evidence="5 10" id="KW-1133">Transmembrane helix</keyword>
<evidence type="ECO:0000256" key="9">
    <source>
        <dbReference type="SAM" id="MobiDB-lite"/>
    </source>
</evidence>
<name>A0A7J7HP26_CAMSI</name>
<feature type="transmembrane region" description="Helical" evidence="10">
    <location>
        <begin position="273"/>
        <end position="291"/>
    </location>
</feature>
<evidence type="ECO:0000313" key="13">
    <source>
        <dbReference type="Proteomes" id="UP000593564"/>
    </source>
</evidence>
<feature type="compositionally biased region" description="Polar residues" evidence="9">
    <location>
        <begin position="936"/>
        <end position="949"/>
    </location>
</feature>
<dbReference type="PANTHER" id="PTHR22950">
    <property type="entry name" value="AMINO ACID TRANSPORTER"/>
    <property type="match status" value="1"/>
</dbReference>
<comment type="caution">
    <text evidence="12">The sequence shown here is derived from an EMBL/GenBank/DDBJ whole genome shotgun (WGS) entry which is preliminary data.</text>
</comment>
<dbReference type="Proteomes" id="UP000593564">
    <property type="component" value="Unassembled WGS sequence"/>
</dbReference>
<dbReference type="EMBL" id="JACBKZ010000003">
    <property type="protein sequence ID" value="KAF5953746.1"/>
    <property type="molecule type" value="Genomic_DNA"/>
</dbReference>
<comment type="similarity">
    <text evidence="7">Belongs to the amino acid/polyamine transporter 2 family. Amino acid/auxin permease (AAAP) (TC 2.A.18.5) subfamily.</text>
</comment>
<feature type="transmembrane region" description="Helical" evidence="10">
    <location>
        <begin position="423"/>
        <end position="445"/>
    </location>
</feature>
<feature type="transmembrane region" description="Helical" evidence="10">
    <location>
        <begin position="230"/>
        <end position="250"/>
    </location>
</feature>
<organism evidence="12 13">
    <name type="scientific">Camellia sinensis</name>
    <name type="common">Tea plant</name>
    <name type="synonym">Thea sinensis</name>
    <dbReference type="NCBI Taxonomy" id="4442"/>
    <lineage>
        <taxon>Eukaryota</taxon>
        <taxon>Viridiplantae</taxon>
        <taxon>Streptophyta</taxon>
        <taxon>Embryophyta</taxon>
        <taxon>Tracheophyta</taxon>
        <taxon>Spermatophyta</taxon>
        <taxon>Magnoliopsida</taxon>
        <taxon>eudicotyledons</taxon>
        <taxon>Gunneridae</taxon>
        <taxon>Pentapetalae</taxon>
        <taxon>asterids</taxon>
        <taxon>Ericales</taxon>
        <taxon>Theaceae</taxon>
        <taxon>Camellia</taxon>
    </lineage>
</organism>
<evidence type="ECO:0000256" key="2">
    <source>
        <dbReference type="ARBA" id="ARBA00022448"/>
    </source>
</evidence>
<feature type="domain" description="Amino acid transporter transmembrane" evidence="11">
    <location>
        <begin position="154"/>
        <end position="410"/>
    </location>
</feature>
<feature type="transmembrane region" description="Helical" evidence="10">
    <location>
        <begin position="296"/>
        <end position="318"/>
    </location>
</feature>
<feature type="coiled-coil region" evidence="8">
    <location>
        <begin position="771"/>
        <end position="823"/>
    </location>
</feature>
<evidence type="ECO:0000259" key="11">
    <source>
        <dbReference type="Pfam" id="PF01490"/>
    </source>
</evidence>
<evidence type="ECO:0000256" key="1">
    <source>
        <dbReference type="ARBA" id="ARBA00004141"/>
    </source>
</evidence>
<feature type="compositionally biased region" description="Basic and acidic residues" evidence="9">
    <location>
        <begin position="662"/>
        <end position="685"/>
    </location>
</feature>
<evidence type="ECO:0000256" key="3">
    <source>
        <dbReference type="ARBA" id="ARBA00022692"/>
    </source>
</evidence>
<feature type="compositionally biased region" description="Basic and acidic residues" evidence="9">
    <location>
        <begin position="865"/>
        <end position="874"/>
    </location>
</feature>
<feature type="region of interest" description="Disordered" evidence="9">
    <location>
        <begin position="1"/>
        <end position="52"/>
    </location>
</feature>
<feature type="transmembrane region" description="Helical" evidence="10">
    <location>
        <begin position="338"/>
        <end position="359"/>
    </location>
</feature>
<feature type="transmembrane region" description="Helical" evidence="10">
    <location>
        <begin position="489"/>
        <end position="518"/>
    </location>
</feature>
<dbReference type="InterPro" id="IPR013057">
    <property type="entry name" value="AA_transpt_TM"/>
</dbReference>
<dbReference type="AlphaFoldDB" id="A0A7J7HP26"/>
<keyword evidence="6 10" id="KW-0472">Membrane</keyword>
<evidence type="ECO:0000256" key="6">
    <source>
        <dbReference type="ARBA" id="ARBA00023136"/>
    </source>
</evidence>